<dbReference type="InterPro" id="IPR037883">
    <property type="entry name" value="Knr4/Smi1-like_sf"/>
</dbReference>
<accession>A0ABV5NX80</accession>
<dbReference type="InterPro" id="IPR018958">
    <property type="entry name" value="Knr4/Smi1-like_dom"/>
</dbReference>
<feature type="domain" description="Knr4/Smi1-like" evidence="1">
    <location>
        <begin position="79"/>
        <end position="199"/>
    </location>
</feature>
<evidence type="ECO:0000313" key="3">
    <source>
        <dbReference type="Proteomes" id="UP001589568"/>
    </source>
</evidence>
<dbReference type="SMART" id="SM00860">
    <property type="entry name" value="SMI1_KNR4"/>
    <property type="match status" value="1"/>
</dbReference>
<gene>
    <name evidence="2" type="ORF">ACFFR3_36035</name>
</gene>
<evidence type="ECO:0000313" key="2">
    <source>
        <dbReference type="EMBL" id="MFB9474934.1"/>
    </source>
</evidence>
<comment type="caution">
    <text evidence="2">The sequence shown here is derived from an EMBL/GenBank/DDBJ whole genome shotgun (WGS) entry which is preliminary data.</text>
</comment>
<protein>
    <submittedName>
        <fullName evidence="2">SMI1/KNR4 family protein</fullName>
    </submittedName>
</protein>
<dbReference type="Pfam" id="PF09346">
    <property type="entry name" value="SMI1_KNR4"/>
    <property type="match status" value="1"/>
</dbReference>
<organism evidence="2 3">
    <name type="scientific">Nonomuraea salmonea</name>
    <dbReference type="NCBI Taxonomy" id="46181"/>
    <lineage>
        <taxon>Bacteria</taxon>
        <taxon>Bacillati</taxon>
        <taxon>Actinomycetota</taxon>
        <taxon>Actinomycetes</taxon>
        <taxon>Streptosporangiales</taxon>
        <taxon>Streptosporangiaceae</taxon>
        <taxon>Nonomuraea</taxon>
    </lineage>
</organism>
<keyword evidence="3" id="KW-1185">Reference proteome</keyword>
<dbReference type="SUPFAM" id="SSF160631">
    <property type="entry name" value="SMI1/KNR4-like"/>
    <property type="match status" value="1"/>
</dbReference>
<dbReference type="Proteomes" id="UP001589568">
    <property type="component" value="Unassembled WGS sequence"/>
</dbReference>
<dbReference type="Gene3D" id="3.40.1580.10">
    <property type="entry name" value="SMI1/KNR4-like"/>
    <property type="match status" value="1"/>
</dbReference>
<dbReference type="RefSeq" id="WP_364368410.1">
    <property type="nucleotide sequence ID" value="NZ_JBHMCF010000040.1"/>
</dbReference>
<reference evidence="2 3" key="1">
    <citation type="submission" date="2024-09" db="EMBL/GenBank/DDBJ databases">
        <authorList>
            <person name="Sun Q."/>
            <person name="Mori K."/>
        </authorList>
    </citation>
    <scope>NUCLEOTIDE SEQUENCE [LARGE SCALE GENOMIC DNA]</scope>
    <source>
        <strain evidence="2 3">JCM 3324</strain>
    </source>
</reference>
<evidence type="ECO:0000259" key="1">
    <source>
        <dbReference type="SMART" id="SM00860"/>
    </source>
</evidence>
<dbReference type="EMBL" id="JBHMCF010000040">
    <property type="protein sequence ID" value="MFB9474934.1"/>
    <property type="molecule type" value="Genomic_DNA"/>
</dbReference>
<sequence>MDRAHQTLEREALPNVGADRAGVDEWPQAAANSAGWVPPPALLCWDSSIRRGVFLAVSPWHERIRGRRTRNPLGELHPPATEAEVREFEERLGVELPTSYRQFLMVANGWGGDDDCRLLPLQEAGWLRDVDPSMAEVWSTPLCVPDELYFVYGPDQESIHFRGEYVPDTLLAGYWDDGVALLNPHVKSAEGEWEAWYLAPWKPGATRYRSFWDLAMDELSLRYPS</sequence>
<proteinExistence type="predicted"/>
<name>A0ABV5NX80_9ACTN</name>